<evidence type="ECO:0000313" key="1">
    <source>
        <dbReference type="EMBL" id="TVT55804.1"/>
    </source>
</evidence>
<accession>A0A558D474</accession>
<dbReference type="EMBL" id="VMRY01000028">
    <property type="protein sequence ID" value="TVT55804.1"/>
    <property type="molecule type" value="Genomic_DNA"/>
</dbReference>
<comment type="caution">
    <text evidence="1">The sequence shown here is derived from an EMBL/GenBank/DDBJ whole genome shotgun (WGS) entry which is preliminary data.</text>
</comment>
<proteinExistence type="predicted"/>
<name>A0A558D474_9GAMM</name>
<reference evidence="1 2" key="1">
    <citation type="submission" date="2019-07" db="EMBL/GenBank/DDBJ databases">
        <title>The pathways for chlorine oxyanion respiration interact through the shared metabolite chlorate.</title>
        <authorList>
            <person name="Barnum T.P."/>
            <person name="Cheng Y."/>
            <person name="Hill K.A."/>
            <person name="Lucas L.N."/>
            <person name="Carlson H.K."/>
            <person name="Coates J.D."/>
        </authorList>
    </citation>
    <scope>NUCLEOTIDE SEQUENCE [LARGE SCALE GENOMIC DNA]</scope>
    <source>
        <strain evidence="1">BK-3</strain>
    </source>
</reference>
<dbReference type="Proteomes" id="UP000317355">
    <property type="component" value="Unassembled WGS sequence"/>
</dbReference>
<organism evidence="1 2">
    <name type="scientific">Sedimenticola thiotaurini</name>
    <dbReference type="NCBI Taxonomy" id="1543721"/>
    <lineage>
        <taxon>Bacteria</taxon>
        <taxon>Pseudomonadati</taxon>
        <taxon>Pseudomonadota</taxon>
        <taxon>Gammaproteobacteria</taxon>
        <taxon>Chromatiales</taxon>
        <taxon>Sedimenticolaceae</taxon>
        <taxon>Sedimenticola</taxon>
    </lineage>
</organism>
<dbReference type="AlphaFoldDB" id="A0A558D474"/>
<protein>
    <submittedName>
        <fullName evidence="1">Uncharacterized protein</fullName>
    </submittedName>
</protein>
<evidence type="ECO:0000313" key="2">
    <source>
        <dbReference type="Proteomes" id="UP000317355"/>
    </source>
</evidence>
<sequence>MAVTKKDKVIALKALEKDLKANQKACKAAWPEGSPLLSLCMQKAASVFESQLEKVLCSQGGKVAREAEKKVEHET</sequence>
<gene>
    <name evidence="1" type="ORF">FHK82_07660</name>
</gene>